<name>A0A8S4QQT6_9NEOP</name>
<keyword evidence="3" id="KW-1185">Reference proteome</keyword>
<dbReference type="EMBL" id="CAKXAJ010015560">
    <property type="protein sequence ID" value="CAH2216458.1"/>
    <property type="molecule type" value="Genomic_DNA"/>
</dbReference>
<evidence type="ECO:0000313" key="2">
    <source>
        <dbReference type="EMBL" id="CAH2216458.1"/>
    </source>
</evidence>
<organism evidence="2 3">
    <name type="scientific">Pararge aegeria aegeria</name>
    <dbReference type="NCBI Taxonomy" id="348720"/>
    <lineage>
        <taxon>Eukaryota</taxon>
        <taxon>Metazoa</taxon>
        <taxon>Ecdysozoa</taxon>
        <taxon>Arthropoda</taxon>
        <taxon>Hexapoda</taxon>
        <taxon>Insecta</taxon>
        <taxon>Pterygota</taxon>
        <taxon>Neoptera</taxon>
        <taxon>Endopterygota</taxon>
        <taxon>Lepidoptera</taxon>
        <taxon>Glossata</taxon>
        <taxon>Ditrysia</taxon>
        <taxon>Papilionoidea</taxon>
        <taxon>Nymphalidae</taxon>
        <taxon>Satyrinae</taxon>
        <taxon>Satyrini</taxon>
        <taxon>Parargina</taxon>
        <taxon>Pararge</taxon>
    </lineage>
</organism>
<gene>
    <name evidence="2" type="primary">jg19148</name>
    <name evidence="2" type="ORF">PAEG_LOCUS4504</name>
</gene>
<evidence type="ECO:0000313" key="3">
    <source>
        <dbReference type="Proteomes" id="UP000838756"/>
    </source>
</evidence>
<reference evidence="2" key="1">
    <citation type="submission" date="2022-03" db="EMBL/GenBank/DDBJ databases">
        <authorList>
            <person name="Lindestad O."/>
        </authorList>
    </citation>
    <scope>NUCLEOTIDE SEQUENCE</scope>
</reference>
<dbReference type="Proteomes" id="UP000838756">
    <property type="component" value="Unassembled WGS sequence"/>
</dbReference>
<proteinExistence type="predicted"/>
<dbReference type="AlphaFoldDB" id="A0A8S4QQT6"/>
<evidence type="ECO:0000256" key="1">
    <source>
        <dbReference type="SAM" id="MobiDB-lite"/>
    </source>
</evidence>
<protein>
    <submittedName>
        <fullName evidence="2">Jg19148 protein</fullName>
    </submittedName>
</protein>
<feature type="region of interest" description="Disordered" evidence="1">
    <location>
        <begin position="22"/>
        <end position="49"/>
    </location>
</feature>
<accession>A0A8S4QQT6</accession>
<sequence>MGTPSERPASRLPSRKSRVTYMTRTGMPSDPGAVRGPEAAQGHVHIPPCNQRDRTAIDLWGGIPFDLRHRWEDVSLGVRDESLNDAPQELRL</sequence>
<comment type="caution">
    <text evidence="2">The sequence shown here is derived from an EMBL/GenBank/DDBJ whole genome shotgun (WGS) entry which is preliminary data.</text>
</comment>